<dbReference type="Pfam" id="PF00899">
    <property type="entry name" value="ThiF"/>
    <property type="match status" value="1"/>
</dbReference>
<dbReference type="Proteomes" id="UP000638014">
    <property type="component" value="Unassembled WGS sequence"/>
</dbReference>
<dbReference type="NCBIfam" id="NF011696">
    <property type="entry name" value="PRK15116.1"/>
    <property type="match status" value="1"/>
</dbReference>
<evidence type="ECO:0000256" key="9">
    <source>
        <dbReference type="ARBA" id="ARBA00074884"/>
    </source>
</evidence>
<dbReference type="InterPro" id="IPR045886">
    <property type="entry name" value="ThiF/MoeB/HesA"/>
</dbReference>
<dbReference type="GO" id="GO:0061503">
    <property type="term" value="F:tRNA threonylcarbamoyladenosine dehydratase"/>
    <property type="evidence" value="ECO:0007669"/>
    <property type="project" value="TreeGrafter"/>
</dbReference>
<dbReference type="Gene3D" id="3.40.50.720">
    <property type="entry name" value="NAD(P)-binding Rossmann-like Domain"/>
    <property type="match status" value="1"/>
</dbReference>
<evidence type="ECO:0000256" key="1">
    <source>
        <dbReference type="ARBA" id="ARBA00004167"/>
    </source>
</evidence>
<evidence type="ECO:0000256" key="2">
    <source>
        <dbReference type="ARBA" id="ARBA00009919"/>
    </source>
</evidence>
<dbReference type="GO" id="GO:0005524">
    <property type="term" value="F:ATP binding"/>
    <property type="evidence" value="ECO:0007669"/>
    <property type="project" value="UniProtKB-KW"/>
</dbReference>
<keyword evidence="8" id="KW-0472">Membrane</keyword>
<keyword evidence="7" id="KW-1133">Transmembrane helix</keyword>
<evidence type="ECO:0000256" key="10">
    <source>
        <dbReference type="ARBA" id="ARBA00083375"/>
    </source>
</evidence>
<comment type="similarity">
    <text evidence="2">Belongs to the HesA/MoeB/ThiF family.</text>
</comment>
<gene>
    <name evidence="12" type="primary">tcdA</name>
    <name evidence="12" type="ORF">IC617_13155</name>
</gene>
<dbReference type="GO" id="GO:0016020">
    <property type="term" value="C:membrane"/>
    <property type="evidence" value="ECO:0007669"/>
    <property type="project" value="UniProtKB-SubCell"/>
</dbReference>
<evidence type="ECO:0000256" key="3">
    <source>
        <dbReference type="ARBA" id="ARBA00022598"/>
    </source>
</evidence>
<keyword evidence="5" id="KW-0547">Nucleotide-binding</keyword>
<dbReference type="RefSeq" id="WP_191145453.1">
    <property type="nucleotide sequence ID" value="NZ_JACXAF010000017.1"/>
</dbReference>
<evidence type="ECO:0000256" key="6">
    <source>
        <dbReference type="ARBA" id="ARBA00022840"/>
    </source>
</evidence>
<dbReference type="AlphaFoldDB" id="A0A8J6QJQ1"/>
<keyword evidence="13" id="KW-1185">Reference proteome</keyword>
<organism evidence="12 13">
    <name type="scientific">Neiella litorisoli</name>
    <dbReference type="NCBI Taxonomy" id="2771431"/>
    <lineage>
        <taxon>Bacteria</taxon>
        <taxon>Pseudomonadati</taxon>
        <taxon>Pseudomonadota</taxon>
        <taxon>Gammaproteobacteria</taxon>
        <taxon>Alteromonadales</taxon>
        <taxon>Echinimonadaceae</taxon>
        <taxon>Neiella</taxon>
    </lineage>
</organism>
<evidence type="ECO:0000256" key="4">
    <source>
        <dbReference type="ARBA" id="ARBA00022692"/>
    </source>
</evidence>
<dbReference type="InterPro" id="IPR035985">
    <property type="entry name" value="Ubiquitin-activating_enz"/>
</dbReference>
<dbReference type="CDD" id="cd00755">
    <property type="entry name" value="YgdL_like"/>
    <property type="match status" value="1"/>
</dbReference>
<proteinExistence type="inferred from homology"/>
<evidence type="ECO:0000256" key="7">
    <source>
        <dbReference type="ARBA" id="ARBA00022989"/>
    </source>
</evidence>
<keyword evidence="3" id="KW-0436">Ligase</keyword>
<evidence type="ECO:0000313" key="12">
    <source>
        <dbReference type="EMBL" id="MBD1390384.1"/>
    </source>
</evidence>
<dbReference type="PANTHER" id="PTHR43267:SF1">
    <property type="entry name" value="TRNA THREONYLCARBAMOYLADENOSINE DEHYDRATASE"/>
    <property type="match status" value="1"/>
</dbReference>
<accession>A0A8J6QJQ1</accession>
<sequence>MITPDNAQRFGGIGRLYGQQQLEWLTQAHACVIGIGGVGSWAAEALARSGVGQITLIDMDDICISNTNRQIHALDHTQGMVKVDAMAERILAINPSCLVNPIAEFISTDNQRDLLHDGLDVVIDAIDSIAAKTALIAYCKRNKLPLIVSGGAGGQTDPRQITSGDLAKTTHDPLLAKIRNQLRREHNFSKNPKRKFGVECIYSTEQLVYPQADGSVCASKTSSAEDGSIRLDCSSGFGAATMVTATFGLMAAARGIDKLLAKRQRQHSAQKSTD</sequence>
<comment type="caution">
    <text evidence="12">The sequence shown here is derived from an EMBL/GenBank/DDBJ whole genome shotgun (WGS) entry which is preliminary data.</text>
</comment>
<dbReference type="GO" id="GO:0008641">
    <property type="term" value="F:ubiquitin-like modifier activating enzyme activity"/>
    <property type="evidence" value="ECO:0007669"/>
    <property type="project" value="InterPro"/>
</dbReference>
<dbReference type="FunFam" id="3.40.50.720:FF:000096">
    <property type="entry name" value="tRNA cyclic N6-threonylcarbamoyladenosine(37) synthase TcdA"/>
    <property type="match status" value="1"/>
</dbReference>
<protein>
    <recommendedName>
        <fullName evidence="9">tRNA threonylcarbamoyladenosine dehydratase</fullName>
    </recommendedName>
    <alternativeName>
        <fullName evidence="10">t(6)A37 dehydratase</fullName>
    </alternativeName>
</protein>
<keyword evidence="4" id="KW-0812">Transmembrane</keyword>
<dbReference type="SUPFAM" id="SSF69572">
    <property type="entry name" value="Activating enzymes of the ubiquitin-like proteins"/>
    <property type="match status" value="1"/>
</dbReference>
<reference evidence="12" key="1">
    <citation type="submission" date="2020-09" db="EMBL/GenBank/DDBJ databases">
        <title>A novel bacterium of genus Neiella, isolated from South China Sea.</title>
        <authorList>
            <person name="Huang H."/>
            <person name="Mo K."/>
            <person name="Hu Y."/>
        </authorList>
    </citation>
    <scope>NUCLEOTIDE SEQUENCE</scope>
    <source>
        <strain evidence="12">HB171785</strain>
    </source>
</reference>
<dbReference type="GO" id="GO:0061504">
    <property type="term" value="P:cyclic threonylcarbamoyladenosine biosynthetic process"/>
    <property type="evidence" value="ECO:0007669"/>
    <property type="project" value="TreeGrafter"/>
</dbReference>
<dbReference type="PANTHER" id="PTHR43267">
    <property type="entry name" value="TRNA THREONYLCARBAMOYLADENOSINE DEHYDRATASE"/>
    <property type="match status" value="1"/>
</dbReference>
<comment type="subcellular location">
    <subcellularLocation>
        <location evidence="1">Membrane</location>
        <topology evidence="1">Single-pass membrane protein</topology>
    </subcellularLocation>
</comment>
<evidence type="ECO:0000256" key="8">
    <source>
        <dbReference type="ARBA" id="ARBA00023136"/>
    </source>
</evidence>
<dbReference type="EMBL" id="JACXAF010000017">
    <property type="protein sequence ID" value="MBD1390384.1"/>
    <property type="molecule type" value="Genomic_DNA"/>
</dbReference>
<evidence type="ECO:0000259" key="11">
    <source>
        <dbReference type="Pfam" id="PF00899"/>
    </source>
</evidence>
<evidence type="ECO:0000313" key="13">
    <source>
        <dbReference type="Proteomes" id="UP000638014"/>
    </source>
</evidence>
<dbReference type="InterPro" id="IPR000594">
    <property type="entry name" value="ThiF_NAD_FAD-bd"/>
</dbReference>
<keyword evidence="6" id="KW-0067">ATP-binding</keyword>
<name>A0A8J6QJQ1_9GAMM</name>
<evidence type="ECO:0000256" key="5">
    <source>
        <dbReference type="ARBA" id="ARBA00022741"/>
    </source>
</evidence>
<feature type="domain" description="THIF-type NAD/FAD binding fold" evidence="11">
    <location>
        <begin position="16"/>
        <end position="262"/>
    </location>
</feature>